<evidence type="ECO:0000256" key="3">
    <source>
        <dbReference type="ARBA" id="ARBA00022833"/>
    </source>
</evidence>
<dbReference type="GO" id="GO:0005739">
    <property type="term" value="C:mitochondrion"/>
    <property type="evidence" value="ECO:0007669"/>
    <property type="project" value="TreeGrafter"/>
</dbReference>
<dbReference type="STRING" id="329046.A0A1Y2CZ07"/>
<dbReference type="InterPro" id="IPR007853">
    <property type="entry name" value="Znf_DNL-typ"/>
</dbReference>
<dbReference type="GO" id="GO:0030150">
    <property type="term" value="P:protein import into mitochondrial matrix"/>
    <property type="evidence" value="ECO:0007669"/>
    <property type="project" value="TreeGrafter"/>
</dbReference>
<evidence type="ECO:0000313" key="8">
    <source>
        <dbReference type="Proteomes" id="UP000193642"/>
    </source>
</evidence>
<dbReference type="AlphaFoldDB" id="A0A1Y2CZ07"/>
<dbReference type="OrthoDB" id="512667at2759"/>
<sequence length="172" mass="18585">MITHCLRCLHHTAASSPSTIRLLSRSITSKTNPSTNTAPKQPQIPSRLLIGFNCNKCSHRTHKLMSKKAYETGVVIITCDGCQAKHLIADHLGWFDTTQGKIGTIEEIIARQGGDREGNMVVRLRAKDVLTGEDGEGSLEGSGAEGDDGMMEWLPKRADKAAFGDKKLGGGK</sequence>
<dbReference type="Pfam" id="PF05180">
    <property type="entry name" value="zf-DNL"/>
    <property type="match status" value="1"/>
</dbReference>
<evidence type="ECO:0000313" key="7">
    <source>
        <dbReference type="EMBL" id="ORY52116.1"/>
    </source>
</evidence>
<evidence type="ECO:0000259" key="6">
    <source>
        <dbReference type="PROSITE" id="PS51501"/>
    </source>
</evidence>
<dbReference type="GO" id="GO:0008270">
    <property type="term" value="F:zinc ion binding"/>
    <property type="evidence" value="ECO:0007669"/>
    <property type="project" value="UniProtKB-KW"/>
</dbReference>
<proteinExistence type="predicted"/>
<dbReference type="Proteomes" id="UP000193642">
    <property type="component" value="Unassembled WGS sequence"/>
</dbReference>
<dbReference type="PANTHER" id="PTHR20922">
    <property type="entry name" value="DNL-TYPE ZINC FINGER PROTEIN"/>
    <property type="match status" value="1"/>
</dbReference>
<evidence type="ECO:0000256" key="1">
    <source>
        <dbReference type="ARBA" id="ARBA00022723"/>
    </source>
</evidence>
<feature type="region of interest" description="Disordered" evidence="5">
    <location>
        <begin position="132"/>
        <end position="151"/>
    </location>
</feature>
<evidence type="ECO:0000256" key="5">
    <source>
        <dbReference type="SAM" id="MobiDB-lite"/>
    </source>
</evidence>
<organism evidence="7 8">
    <name type="scientific">Rhizoclosmatium globosum</name>
    <dbReference type="NCBI Taxonomy" id="329046"/>
    <lineage>
        <taxon>Eukaryota</taxon>
        <taxon>Fungi</taxon>
        <taxon>Fungi incertae sedis</taxon>
        <taxon>Chytridiomycota</taxon>
        <taxon>Chytridiomycota incertae sedis</taxon>
        <taxon>Chytridiomycetes</taxon>
        <taxon>Chytridiales</taxon>
        <taxon>Chytriomycetaceae</taxon>
        <taxon>Rhizoclosmatium</taxon>
    </lineage>
</organism>
<feature type="domain" description="DNL-type" evidence="6">
    <location>
        <begin position="43"/>
        <end position="146"/>
    </location>
</feature>
<gene>
    <name evidence="7" type="ORF">BCR33DRAFT_712330</name>
</gene>
<protein>
    <submittedName>
        <fullName evidence="7">Zf-DNL-domain-containing protein</fullName>
    </submittedName>
</protein>
<dbReference type="EMBL" id="MCGO01000004">
    <property type="protein sequence ID" value="ORY52116.1"/>
    <property type="molecule type" value="Genomic_DNA"/>
</dbReference>
<dbReference type="PANTHER" id="PTHR20922:SF13">
    <property type="entry name" value="DNL-TYPE ZINC FINGER PROTEIN"/>
    <property type="match status" value="1"/>
</dbReference>
<comment type="caution">
    <text evidence="7">The sequence shown here is derived from an EMBL/GenBank/DDBJ whole genome shotgun (WGS) entry which is preliminary data.</text>
</comment>
<evidence type="ECO:0000256" key="2">
    <source>
        <dbReference type="ARBA" id="ARBA00022771"/>
    </source>
</evidence>
<keyword evidence="3" id="KW-0862">Zinc</keyword>
<dbReference type="GO" id="GO:0050821">
    <property type="term" value="P:protein stabilization"/>
    <property type="evidence" value="ECO:0007669"/>
    <property type="project" value="TreeGrafter"/>
</dbReference>
<accession>A0A1Y2CZ07</accession>
<dbReference type="PROSITE" id="PS51501">
    <property type="entry name" value="ZF_DNL"/>
    <property type="match status" value="1"/>
</dbReference>
<dbReference type="InterPro" id="IPR024158">
    <property type="entry name" value="Mt_import_TIM15"/>
</dbReference>
<dbReference type="GO" id="GO:0006457">
    <property type="term" value="P:protein folding"/>
    <property type="evidence" value="ECO:0007669"/>
    <property type="project" value="TreeGrafter"/>
</dbReference>
<name>A0A1Y2CZ07_9FUNG</name>
<dbReference type="GO" id="GO:0051087">
    <property type="term" value="F:protein-folding chaperone binding"/>
    <property type="evidence" value="ECO:0007669"/>
    <property type="project" value="TreeGrafter"/>
</dbReference>
<keyword evidence="2 4" id="KW-0863">Zinc-finger</keyword>
<reference evidence="7 8" key="1">
    <citation type="submission" date="2016-07" db="EMBL/GenBank/DDBJ databases">
        <title>Pervasive Adenine N6-methylation of Active Genes in Fungi.</title>
        <authorList>
            <consortium name="DOE Joint Genome Institute"/>
            <person name="Mondo S.J."/>
            <person name="Dannebaum R.O."/>
            <person name="Kuo R.C."/>
            <person name="Labutti K."/>
            <person name="Haridas S."/>
            <person name="Kuo A."/>
            <person name="Salamov A."/>
            <person name="Ahrendt S.R."/>
            <person name="Lipzen A."/>
            <person name="Sullivan W."/>
            <person name="Andreopoulos W.B."/>
            <person name="Clum A."/>
            <person name="Lindquist E."/>
            <person name="Daum C."/>
            <person name="Ramamoorthy G.K."/>
            <person name="Gryganskyi A."/>
            <person name="Culley D."/>
            <person name="Magnuson J.K."/>
            <person name="James T.Y."/>
            <person name="O'Malley M.A."/>
            <person name="Stajich J.E."/>
            <person name="Spatafora J.W."/>
            <person name="Visel A."/>
            <person name="Grigoriev I.V."/>
        </authorList>
    </citation>
    <scope>NUCLEOTIDE SEQUENCE [LARGE SCALE GENOMIC DNA]</scope>
    <source>
        <strain evidence="7 8">JEL800</strain>
    </source>
</reference>
<keyword evidence="8" id="KW-1185">Reference proteome</keyword>
<evidence type="ECO:0000256" key="4">
    <source>
        <dbReference type="PROSITE-ProRule" id="PRU00834"/>
    </source>
</evidence>
<keyword evidence="1" id="KW-0479">Metal-binding</keyword>